<name>A0A816ZTI9_9BILA</name>
<dbReference type="AlphaFoldDB" id="A0A816ZTI9"/>
<evidence type="ECO:0000313" key="4">
    <source>
        <dbReference type="EMBL" id="CAF1940220.1"/>
    </source>
</evidence>
<accession>A0A816ZTI9</accession>
<dbReference type="Proteomes" id="UP000663887">
    <property type="component" value="Unassembled WGS sequence"/>
</dbReference>
<comment type="caution">
    <text evidence="6">The sequence shown here is derived from an EMBL/GenBank/DDBJ whole genome shotgun (WGS) entry which is preliminary data.</text>
</comment>
<keyword evidence="1" id="KW-0812">Transmembrane</keyword>
<evidence type="ECO:0000256" key="1">
    <source>
        <dbReference type="SAM" id="Phobius"/>
    </source>
</evidence>
<dbReference type="Proteomes" id="UP000663855">
    <property type="component" value="Unassembled WGS sequence"/>
</dbReference>
<keyword evidence="1" id="KW-0472">Membrane</keyword>
<dbReference type="EMBL" id="CAJNOW010000817">
    <property type="protein sequence ID" value="CAF1292942.1"/>
    <property type="molecule type" value="Genomic_DNA"/>
</dbReference>
<dbReference type="EMBL" id="CAJNRF010016809">
    <property type="protein sequence ID" value="CAF2212664.1"/>
    <property type="molecule type" value="Genomic_DNA"/>
</dbReference>
<dbReference type="Proteomes" id="UP000663824">
    <property type="component" value="Unassembled WGS sequence"/>
</dbReference>
<evidence type="ECO:0000313" key="7">
    <source>
        <dbReference type="Proteomes" id="UP000663856"/>
    </source>
</evidence>
<feature type="transmembrane region" description="Helical" evidence="1">
    <location>
        <begin position="122"/>
        <end position="141"/>
    </location>
</feature>
<dbReference type="Proteomes" id="UP000663856">
    <property type="component" value="Unassembled WGS sequence"/>
</dbReference>
<dbReference type="OrthoDB" id="10018947at2759"/>
<evidence type="ECO:0000313" key="2">
    <source>
        <dbReference type="EMBL" id="CAF1292942.1"/>
    </source>
</evidence>
<evidence type="ECO:0000313" key="3">
    <source>
        <dbReference type="EMBL" id="CAF1566971.1"/>
    </source>
</evidence>
<keyword evidence="1" id="KW-1133">Transmembrane helix</keyword>
<dbReference type="Proteomes" id="UP000663834">
    <property type="component" value="Unassembled WGS sequence"/>
</dbReference>
<dbReference type="EMBL" id="CAJNRE010017170">
    <property type="protein sequence ID" value="CAF2152188.1"/>
    <property type="molecule type" value="Genomic_DNA"/>
</dbReference>
<proteinExistence type="predicted"/>
<protein>
    <submittedName>
        <fullName evidence="6">Uncharacterized protein</fullName>
    </submittedName>
</protein>
<reference evidence="6" key="1">
    <citation type="submission" date="2021-02" db="EMBL/GenBank/DDBJ databases">
        <authorList>
            <person name="Nowell W R."/>
        </authorList>
    </citation>
    <scope>NUCLEOTIDE SEQUENCE</scope>
</reference>
<dbReference type="EMBL" id="CAJNOV010015068">
    <property type="protein sequence ID" value="CAF1566971.1"/>
    <property type="molecule type" value="Genomic_DNA"/>
</dbReference>
<evidence type="ECO:0000313" key="6">
    <source>
        <dbReference type="EMBL" id="CAF2212664.1"/>
    </source>
</evidence>
<gene>
    <name evidence="3" type="ORF">CJN711_LOCUS31609</name>
    <name evidence="2" type="ORF">KQP761_LOCUS4371</name>
    <name evidence="5" type="ORF">MBJ925_LOCUS31470</name>
    <name evidence="6" type="ORF">WKI299_LOCUS35089</name>
    <name evidence="4" type="ORF">XDN619_LOCUS304</name>
</gene>
<feature type="transmembrane region" description="Helical" evidence="1">
    <location>
        <begin position="6"/>
        <end position="25"/>
    </location>
</feature>
<evidence type="ECO:0000313" key="5">
    <source>
        <dbReference type="EMBL" id="CAF2152188.1"/>
    </source>
</evidence>
<dbReference type="EMBL" id="CAJNRG010000013">
    <property type="protein sequence ID" value="CAF1940220.1"/>
    <property type="molecule type" value="Genomic_DNA"/>
</dbReference>
<sequence>MFFVLHAIHICVVLFILSRCLHFFVHIEWTFGIRCYSCIGKKNGEKNLFDPCLNPAENVGDGNVYEIDCLNTKLCWKAVTGGTIRRGCGEKRCALMPDINMGALVSQTCCSNDLCNRTSSVMLSKIIVYSISFLIVFFRLLH</sequence>
<organism evidence="6 7">
    <name type="scientific">Rotaria magnacalcarata</name>
    <dbReference type="NCBI Taxonomy" id="392030"/>
    <lineage>
        <taxon>Eukaryota</taxon>
        <taxon>Metazoa</taxon>
        <taxon>Spiralia</taxon>
        <taxon>Gnathifera</taxon>
        <taxon>Rotifera</taxon>
        <taxon>Eurotatoria</taxon>
        <taxon>Bdelloidea</taxon>
        <taxon>Philodinida</taxon>
        <taxon>Philodinidae</taxon>
        <taxon>Rotaria</taxon>
    </lineage>
</organism>